<evidence type="ECO:0000256" key="4">
    <source>
        <dbReference type="ARBA" id="ARBA00023159"/>
    </source>
</evidence>
<evidence type="ECO:0000259" key="9">
    <source>
        <dbReference type="Pfam" id="PF20998"/>
    </source>
</evidence>
<dbReference type="RefSeq" id="XP_005182464.2">
    <property type="nucleotide sequence ID" value="XM_005182407.4"/>
</dbReference>
<feature type="domain" description="Nucleolar protein 11 N-terminal" evidence="8">
    <location>
        <begin position="1"/>
        <end position="335"/>
    </location>
</feature>
<dbReference type="STRING" id="7370.A0A1I8N715"/>
<sequence>MTKFITYFNLCPIPEPKDFLGISPDKDEGNIITTLGKNIIIVIKISTQKQIRSWSVLEKLSSKVVYDKKSEKYVGVFGSKYLRCWDEETTDVNKCKKLKFQKYITNLVSCGDDTFVLYVDGSCELLAKALESRKEDANITTAQQLELSNKLSFSNASVFVLANGSKILTYFERNSLNGDYYLVRLPLSENGVEFEAPKRFKLSRENLSVTVAGAAVIEGGGVPSLLTIWSDKRMFILNLSDDVCPERSPGNFVSVLTQLKVDSPLSVMGISKHFVAIYGANHGQEGASLLLYNTQFKVIKTKQFFKVYFNYSKLWSVNDHIILAMGQNLSVVKYQVLKEVLSELVGTQVSNDYQTSIEIDHINEEDMMEECLQYSKDFQIQNSNEVADADADEAGKPLKIQEADGLTIPYMGVEDFDKELNALRQLHLHVDVVNDSQLDAVHINLMSNHNDAGFSCSEIQLIAQQLERVGASEHEISEKLLTVLMKANLLKDIGVCLRRYTNISEKILSKTLNYILKRYSSASGESNEKGTKVNGTAQEEHMETEGILSRKPAAPGNTSEIQDILNALLACSFDAETIAKCIRQDMEYKEVVIILEHLYNMITSDDMYLEERPALYETSTEYELQLLRWFGVFLNSHFQKLALSKEVALIELLFKWHELFQSYRQEIVELQNVAALLHNIVERRTVAKEKSSSKWYSIEEVYLF</sequence>
<evidence type="ECO:0000256" key="3">
    <source>
        <dbReference type="ARBA" id="ARBA00023015"/>
    </source>
</evidence>
<evidence type="ECO:0000256" key="1">
    <source>
        <dbReference type="ARBA" id="ARBA00004604"/>
    </source>
</evidence>
<dbReference type="Pfam" id="PF20998">
    <property type="entry name" value="Nol11_C"/>
    <property type="match status" value="1"/>
</dbReference>
<dbReference type="GO" id="GO:0003723">
    <property type="term" value="F:RNA binding"/>
    <property type="evidence" value="ECO:0007669"/>
    <property type="project" value="TreeGrafter"/>
</dbReference>
<evidence type="ECO:0000313" key="10">
    <source>
        <dbReference type="EnsemblMetazoa" id="MDOA012218-PA"/>
    </source>
</evidence>
<dbReference type="PANTHER" id="PTHR15633">
    <property type="entry name" value="NUCLEOLAR PROTEIN 11"/>
    <property type="match status" value="1"/>
</dbReference>
<evidence type="ECO:0008006" key="11">
    <source>
        <dbReference type="Google" id="ProtNLM"/>
    </source>
</evidence>
<dbReference type="KEGG" id="mde:101900424"/>
<dbReference type="InterPro" id="IPR048897">
    <property type="entry name" value="Nol11_C"/>
</dbReference>
<dbReference type="InterPro" id="IPR042859">
    <property type="entry name" value="NOL11"/>
</dbReference>
<reference evidence="10" key="1">
    <citation type="submission" date="2020-05" db="UniProtKB">
        <authorList>
            <consortium name="EnsemblMetazoa"/>
        </authorList>
    </citation>
    <scope>IDENTIFICATION</scope>
    <source>
        <strain evidence="10">Aabys</strain>
    </source>
</reference>
<dbReference type="PANTHER" id="PTHR15633:SF2">
    <property type="entry name" value="NUCLEOLAR PROTEIN 11"/>
    <property type="match status" value="1"/>
</dbReference>
<keyword evidence="4" id="KW-0010">Activator</keyword>
<dbReference type="GO" id="GO:0030490">
    <property type="term" value="P:maturation of SSU-rRNA"/>
    <property type="evidence" value="ECO:0007669"/>
    <property type="project" value="InterPro"/>
</dbReference>
<dbReference type="VEuPathDB" id="VectorBase:MDOA012218"/>
<dbReference type="VEuPathDB" id="VectorBase:MDOMA2_014152"/>
<keyword evidence="3" id="KW-0805">Transcription regulation</keyword>
<dbReference type="eggNOG" id="ENOG502SB74">
    <property type="taxonomic scope" value="Eukaryota"/>
</dbReference>
<keyword evidence="5" id="KW-0804">Transcription</keyword>
<keyword evidence="2" id="KW-0698">rRNA processing</keyword>
<accession>A0A1I8N715</accession>
<evidence type="ECO:0000256" key="6">
    <source>
        <dbReference type="ARBA" id="ARBA00023242"/>
    </source>
</evidence>
<keyword evidence="6" id="KW-0539">Nucleus</keyword>
<proteinExistence type="predicted"/>
<organism evidence="10">
    <name type="scientific">Musca domestica</name>
    <name type="common">House fly</name>
    <dbReference type="NCBI Taxonomy" id="7370"/>
    <lineage>
        <taxon>Eukaryota</taxon>
        <taxon>Metazoa</taxon>
        <taxon>Ecdysozoa</taxon>
        <taxon>Arthropoda</taxon>
        <taxon>Hexapoda</taxon>
        <taxon>Insecta</taxon>
        <taxon>Pterygota</taxon>
        <taxon>Neoptera</taxon>
        <taxon>Endopterygota</taxon>
        <taxon>Diptera</taxon>
        <taxon>Brachycera</taxon>
        <taxon>Muscomorpha</taxon>
        <taxon>Muscoidea</taxon>
        <taxon>Muscidae</taxon>
        <taxon>Musca</taxon>
    </lineage>
</organism>
<comment type="subcellular location">
    <subcellularLocation>
        <location evidence="1">Nucleus</location>
        <location evidence="1">Nucleolus</location>
    </subcellularLocation>
</comment>
<evidence type="ECO:0000256" key="7">
    <source>
        <dbReference type="SAM" id="MobiDB-lite"/>
    </source>
</evidence>
<name>A0A1I8N715_MUSDO</name>
<feature type="region of interest" description="Disordered" evidence="7">
    <location>
        <begin position="524"/>
        <end position="554"/>
    </location>
</feature>
<dbReference type="Pfam" id="PF08168">
    <property type="entry name" value="NOL11_N"/>
    <property type="match status" value="1"/>
</dbReference>
<dbReference type="AlphaFoldDB" id="A0A1I8N715"/>
<gene>
    <name evidence="10" type="primary">101900424</name>
</gene>
<dbReference type="InterPro" id="IPR012584">
    <property type="entry name" value="NOL11_N"/>
</dbReference>
<dbReference type="OrthoDB" id="6502630at2759"/>
<dbReference type="EnsemblMetazoa" id="MDOA012218-RA">
    <property type="protein sequence ID" value="MDOA012218-PA"/>
    <property type="gene ID" value="MDOA012218"/>
</dbReference>
<evidence type="ECO:0000259" key="8">
    <source>
        <dbReference type="Pfam" id="PF08168"/>
    </source>
</evidence>
<feature type="domain" description="Nucleolar protein 11 C-terminal" evidence="9">
    <location>
        <begin position="415"/>
        <end position="704"/>
    </location>
</feature>
<protein>
    <recommendedName>
        <fullName evidence="11">Nucleolar protein 11</fullName>
    </recommendedName>
</protein>
<evidence type="ECO:0000256" key="2">
    <source>
        <dbReference type="ARBA" id="ARBA00022552"/>
    </source>
</evidence>
<dbReference type="GO" id="GO:0005730">
    <property type="term" value="C:nucleolus"/>
    <property type="evidence" value="ECO:0007669"/>
    <property type="project" value="UniProtKB-SubCell"/>
</dbReference>
<evidence type="ECO:0000256" key="5">
    <source>
        <dbReference type="ARBA" id="ARBA00023163"/>
    </source>
</evidence>